<accession>A0AA46I6R4</accession>
<evidence type="ECO:0000313" key="14">
    <source>
        <dbReference type="Proteomes" id="UP000294678"/>
    </source>
</evidence>
<evidence type="ECO:0000259" key="11">
    <source>
        <dbReference type="Pfam" id="PF00122"/>
    </source>
</evidence>
<keyword evidence="14" id="KW-1185">Reference proteome</keyword>
<dbReference type="RefSeq" id="WP_134112281.1">
    <property type="nucleotide sequence ID" value="NZ_SOBG01000001.1"/>
</dbReference>
<feature type="transmembrane region" description="Helical" evidence="10">
    <location>
        <begin position="633"/>
        <end position="653"/>
    </location>
</feature>
<dbReference type="AlphaFoldDB" id="A0AA46I6R4"/>
<evidence type="ECO:0000256" key="9">
    <source>
        <dbReference type="ARBA" id="ARBA00023136"/>
    </source>
</evidence>
<evidence type="ECO:0000256" key="3">
    <source>
        <dbReference type="ARBA" id="ARBA00022692"/>
    </source>
</evidence>
<dbReference type="Pfam" id="PF00403">
    <property type="entry name" value="HMA"/>
    <property type="match status" value="1"/>
</dbReference>
<dbReference type="GO" id="GO:0019829">
    <property type="term" value="F:ATPase-coupled monoatomic cation transmembrane transporter activity"/>
    <property type="evidence" value="ECO:0007669"/>
    <property type="project" value="InterPro"/>
</dbReference>
<feature type="domain" description="HMA" evidence="12">
    <location>
        <begin position="7"/>
        <end position="62"/>
    </location>
</feature>
<comment type="caution">
    <text evidence="13">The sequence shown here is derived from an EMBL/GenBank/DDBJ whole genome shotgun (WGS) entry which is preliminary data.</text>
</comment>
<dbReference type="SFLD" id="SFLDS00003">
    <property type="entry name" value="Haloacid_Dehalogenase"/>
    <property type="match status" value="1"/>
</dbReference>
<evidence type="ECO:0000259" key="12">
    <source>
        <dbReference type="Pfam" id="PF00403"/>
    </source>
</evidence>
<dbReference type="InterPro" id="IPR044492">
    <property type="entry name" value="P_typ_ATPase_HD_dom"/>
</dbReference>
<keyword evidence="7" id="KW-1278">Translocase</keyword>
<feature type="domain" description="P-type ATPase A" evidence="11">
    <location>
        <begin position="195"/>
        <end position="294"/>
    </location>
</feature>
<dbReference type="PANTHER" id="PTHR48085">
    <property type="entry name" value="CADMIUM/ZINC-TRANSPORTING ATPASE HMA2-RELATED"/>
    <property type="match status" value="1"/>
</dbReference>
<dbReference type="GO" id="GO:0005524">
    <property type="term" value="F:ATP binding"/>
    <property type="evidence" value="ECO:0007669"/>
    <property type="project" value="UniProtKB-UniRule"/>
</dbReference>
<evidence type="ECO:0000313" key="13">
    <source>
        <dbReference type="EMBL" id="TDT72567.1"/>
    </source>
</evidence>
<dbReference type="NCBIfam" id="TIGR01512">
    <property type="entry name" value="ATPase-IB2_Cd"/>
    <property type="match status" value="1"/>
</dbReference>
<dbReference type="SUPFAM" id="SSF81665">
    <property type="entry name" value="Calcium ATPase, transmembrane domain M"/>
    <property type="match status" value="1"/>
</dbReference>
<dbReference type="InterPro" id="IPR059000">
    <property type="entry name" value="ATPase_P-type_domA"/>
</dbReference>
<dbReference type="InterPro" id="IPR018303">
    <property type="entry name" value="ATPase_P-typ_P_site"/>
</dbReference>
<dbReference type="InterPro" id="IPR023298">
    <property type="entry name" value="ATPase_P-typ_TM_dom_sf"/>
</dbReference>
<evidence type="ECO:0000256" key="2">
    <source>
        <dbReference type="ARBA" id="ARBA00006024"/>
    </source>
</evidence>
<dbReference type="Gene3D" id="3.40.50.1000">
    <property type="entry name" value="HAD superfamily/HAD-like"/>
    <property type="match status" value="1"/>
</dbReference>
<dbReference type="InterPro" id="IPR001757">
    <property type="entry name" value="P_typ_ATPase"/>
</dbReference>
<evidence type="ECO:0000256" key="10">
    <source>
        <dbReference type="RuleBase" id="RU362081"/>
    </source>
</evidence>
<dbReference type="Pfam" id="PF00122">
    <property type="entry name" value="E1-E2_ATPase"/>
    <property type="match status" value="1"/>
</dbReference>
<feature type="transmembrane region" description="Helical" evidence="10">
    <location>
        <begin position="339"/>
        <end position="364"/>
    </location>
</feature>
<dbReference type="InterPro" id="IPR036163">
    <property type="entry name" value="HMA_dom_sf"/>
</dbReference>
<dbReference type="Gene3D" id="3.40.1110.10">
    <property type="entry name" value="Calcium-transporting ATPase, cytoplasmic domain N"/>
    <property type="match status" value="1"/>
</dbReference>
<dbReference type="NCBIfam" id="TIGR01494">
    <property type="entry name" value="ATPase_P-type"/>
    <property type="match status" value="1"/>
</dbReference>
<evidence type="ECO:0000256" key="4">
    <source>
        <dbReference type="ARBA" id="ARBA00022723"/>
    </source>
</evidence>
<dbReference type="PRINTS" id="PR00119">
    <property type="entry name" value="CATATPASE"/>
</dbReference>
<gene>
    <name evidence="13" type="ORF">EV215_0377</name>
</gene>
<sequence>MIINEKVMLKNLFCSSCATKIENNIKKMPELESAEYNFSTQILKISFKNIYKREKILEKIKNIVDTIEDGVDVFYLNEANNNVNTSNKKKLILLILSTTLFISSFFINNNFKIIFIILSYIISGYPIIIKSIKNIQKGDFMDENFLMTIATLGAFSIKEYPEAAGVMLFYQIGEFMQDLAVNSSRKSIQDLLNIKATYANLFKNETIIKVSPEELKISDIIIVKNGETIPADGEIIEGKSYFDTSSLTGEYVKKYLKTGDNVLSGFINTDRTVKIKIKKMFTDSTIAKILELVEDAASKKAKTEKFITKFAKYYTPFIVYSALVIAFIIPLFLGNFSTWFYRALIFLVVSCPCALVVSIPLGFFAGIGRNSKNGVLIKGGNYLELLSELDTIIFDKTGTLTKGEFKVVEITGDILEITAYAENYSNHPIAEAIIKKYNKKIDINKIQKHQEIAGYGISAKIFNKSVLVGNKKLMQKYNVSIPKINKNGTIIYTAINNEFQGYIIIDDIIKTESFNTIKSLKSNNISTIMLTGDSEKVANYVSTKLSIDKYYADLLPHEKAKIFKEIKNKKNKVAFVGDGINDAPVLAMSDVGIAMGGIGSDAAIASADIVLMDDNPYKIIEAIKISKFTKNIILQNIIFALSTKILVLILSLFGVANMWFAIFADVGVALLAILNSTRILKEK</sequence>
<dbReference type="Gene3D" id="3.30.70.100">
    <property type="match status" value="1"/>
</dbReference>
<dbReference type="EMBL" id="SOBG01000001">
    <property type="protein sequence ID" value="TDT72567.1"/>
    <property type="molecule type" value="Genomic_DNA"/>
</dbReference>
<feature type="transmembrane region" description="Helical" evidence="10">
    <location>
        <begin position="659"/>
        <end position="680"/>
    </location>
</feature>
<keyword evidence="5 10" id="KW-0547">Nucleotide-binding</keyword>
<keyword evidence="8 10" id="KW-1133">Transmembrane helix</keyword>
<dbReference type="PROSITE" id="PS00154">
    <property type="entry name" value="ATPASE_E1_E2"/>
    <property type="match status" value="1"/>
</dbReference>
<keyword evidence="9 10" id="KW-0472">Membrane</keyword>
<dbReference type="SUPFAM" id="SSF55008">
    <property type="entry name" value="HMA, heavy metal-associated domain"/>
    <property type="match status" value="1"/>
</dbReference>
<evidence type="ECO:0000256" key="8">
    <source>
        <dbReference type="ARBA" id="ARBA00022989"/>
    </source>
</evidence>
<comment type="subcellular location">
    <subcellularLocation>
        <location evidence="10">Cell membrane</location>
    </subcellularLocation>
    <subcellularLocation>
        <location evidence="1">Membrane</location>
        <topology evidence="1">Multi-pass membrane protein</topology>
    </subcellularLocation>
</comment>
<dbReference type="NCBIfam" id="TIGR01525">
    <property type="entry name" value="ATPase-IB_hvy"/>
    <property type="match status" value="1"/>
</dbReference>
<proteinExistence type="inferred from homology"/>
<dbReference type="InterPro" id="IPR023299">
    <property type="entry name" value="ATPase_P-typ_cyto_dom_N"/>
</dbReference>
<evidence type="ECO:0000256" key="1">
    <source>
        <dbReference type="ARBA" id="ARBA00004141"/>
    </source>
</evidence>
<feature type="transmembrane region" description="Helical" evidence="10">
    <location>
        <begin position="91"/>
        <end position="107"/>
    </location>
</feature>
<dbReference type="GO" id="GO:0015086">
    <property type="term" value="F:cadmium ion transmembrane transporter activity"/>
    <property type="evidence" value="ECO:0007669"/>
    <property type="project" value="TreeGrafter"/>
</dbReference>
<dbReference type="Pfam" id="PF00702">
    <property type="entry name" value="Hydrolase"/>
    <property type="match status" value="1"/>
</dbReference>
<dbReference type="Proteomes" id="UP000294678">
    <property type="component" value="Unassembled WGS sequence"/>
</dbReference>
<keyword evidence="3 10" id="KW-0812">Transmembrane</keyword>
<keyword evidence="4 10" id="KW-0479">Metal-binding</keyword>
<dbReference type="PANTHER" id="PTHR48085:SF5">
    <property type="entry name" value="CADMIUM_ZINC-TRANSPORTING ATPASE HMA4-RELATED"/>
    <property type="match status" value="1"/>
</dbReference>
<comment type="similarity">
    <text evidence="2 10">Belongs to the cation transport ATPase (P-type) (TC 3.A.3) family. Type IB subfamily.</text>
</comment>
<evidence type="ECO:0000256" key="7">
    <source>
        <dbReference type="ARBA" id="ARBA00022967"/>
    </source>
</evidence>
<organism evidence="13 14">
    <name type="scientific">Hypnocyclicus thermotrophus</name>
    <dbReference type="NCBI Taxonomy" id="1627895"/>
    <lineage>
        <taxon>Bacteria</taxon>
        <taxon>Fusobacteriati</taxon>
        <taxon>Fusobacteriota</taxon>
        <taxon>Fusobacteriia</taxon>
        <taxon>Fusobacteriales</taxon>
        <taxon>Fusobacteriaceae</taxon>
        <taxon>Hypnocyclicus</taxon>
    </lineage>
</organism>
<dbReference type="SFLD" id="SFLDG00002">
    <property type="entry name" value="C1.7:_P-type_atpase_like"/>
    <property type="match status" value="1"/>
</dbReference>
<dbReference type="InterPro" id="IPR006121">
    <property type="entry name" value="HMA_dom"/>
</dbReference>
<dbReference type="SUPFAM" id="SSF56784">
    <property type="entry name" value="HAD-like"/>
    <property type="match status" value="1"/>
</dbReference>
<dbReference type="SFLD" id="SFLDF00027">
    <property type="entry name" value="p-type_atpase"/>
    <property type="match status" value="1"/>
</dbReference>
<name>A0AA46I6R4_9FUSO</name>
<evidence type="ECO:0000256" key="5">
    <source>
        <dbReference type="ARBA" id="ARBA00022741"/>
    </source>
</evidence>
<dbReference type="CDD" id="cd00371">
    <property type="entry name" value="HMA"/>
    <property type="match status" value="1"/>
</dbReference>
<dbReference type="InterPro" id="IPR051014">
    <property type="entry name" value="Cation_Transport_ATPase_IB"/>
</dbReference>
<dbReference type="InterPro" id="IPR027256">
    <property type="entry name" value="P-typ_ATPase_IB"/>
</dbReference>
<dbReference type="GO" id="GO:0046872">
    <property type="term" value="F:metal ion binding"/>
    <property type="evidence" value="ECO:0007669"/>
    <property type="project" value="UniProtKB-KW"/>
</dbReference>
<keyword evidence="6 10" id="KW-0067">ATP-binding</keyword>
<dbReference type="InterPro" id="IPR008250">
    <property type="entry name" value="ATPase_P-typ_transduc_dom_A_sf"/>
</dbReference>
<dbReference type="GO" id="GO:0005886">
    <property type="term" value="C:plasma membrane"/>
    <property type="evidence" value="ECO:0007669"/>
    <property type="project" value="UniProtKB-SubCell"/>
</dbReference>
<reference evidence="13 14" key="1">
    <citation type="submission" date="2019-03" db="EMBL/GenBank/DDBJ databases">
        <title>Genomic Encyclopedia of Type Strains, Phase IV (KMG-IV): sequencing the most valuable type-strain genomes for metagenomic binning, comparative biology and taxonomic classification.</title>
        <authorList>
            <person name="Goeker M."/>
        </authorList>
    </citation>
    <scope>NUCLEOTIDE SEQUENCE [LARGE SCALE GENOMIC DNA]</scope>
    <source>
        <strain evidence="13 14">DSM 100055</strain>
    </source>
</reference>
<feature type="transmembrane region" description="Helical" evidence="10">
    <location>
        <begin position="113"/>
        <end position="132"/>
    </location>
</feature>
<dbReference type="Gene3D" id="2.70.150.10">
    <property type="entry name" value="Calcium-transporting ATPase, cytoplasmic transduction domain A"/>
    <property type="match status" value="1"/>
</dbReference>
<keyword evidence="10" id="KW-1003">Cell membrane</keyword>
<dbReference type="InterPro" id="IPR023214">
    <property type="entry name" value="HAD_sf"/>
</dbReference>
<protein>
    <submittedName>
        <fullName evidence="13">Cd2+/Zn2+-exporting ATPase</fullName>
    </submittedName>
</protein>
<evidence type="ECO:0000256" key="6">
    <source>
        <dbReference type="ARBA" id="ARBA00022840"/>
    </source>
</evidence>
<dbReference type="PRINTS" id="PR00941">
    <property type="entry name" value="CDATPASE"/>
</dbReference>
<dbReference type="InterPro" id="IPR036412">
    <property type="entry name" value="HAD-like_sf"/>
</dbReference>
<feature type="transmembrane region" description="Helical" evidence="10">
    <location>
        <begin position="313"/>
        <end position="333"/>
    </location>
</feature>
<dbReference type="SUPFAM" id="SSF81653">
    <property type="entry name" value="Calcium ATPase, transduction domain A"/>
    <property type="match status" value="1"/>
</dbReference>
<dbReference type="GO" id="GO:0016887">
    <property type="term" value="F:ATP hydrolysis activity"/>
    <property type="evidence" value="ECO:0007669"/>
    <property type="project" value="InterPro"/>
</dbReference>